<evidence type="ECO:0000259" key="2">
    <source>
        <dbReference type="Pfam" id="PF20469"/>
    </source>
</evidence>
<feature type="domain" description="ATPase AAA-type core" evidence="1">
    <location>
        <begin position="243"/>
        <end position="323"/>
    </location>
</feature>
<dbReference type="GO" id="GO:0000731">
    <property type="term" value="P:DNA synthesis involved in DNA repair"/>
    <property type="evidence" value="ECO:0007669"/>
    <property type="project" value="TreeGrafter"/>
</dbReference>
<evidence type="ECO:0000259" key="1">
    <source>
        <dbReference type="Pfam" id="PF13304"/>
    </source>
</evidence>
<dbReference type="Pfam" id="PF20469">
    <property type="entry name" value="OLD-like_TOPRIM"/>
    <property type="match status" value="1"/>
</dbReference>
<sequence length="576" mass="62540">MRVGRLKISNFRGISQIDWWPAGTVLCCLIGYGDSTKSTVLDAIEAALSSRWFSFTESDFYLCDTTQSICIEVTVGELSKALLSDERFGLYIRGWGNDGQIHDEPEDGDEPVLTVRLSVDATMEPVWEIINERASHPRTISNRDRALFGLVRLSGDDARHLTWGQGSVLSKLTDDTDEAAKHLADAYRTAKASANLGAISGLVDASLQAESRAKSIGAYVTGSYGPGLELGRGGFSSGSIALHDGTVPLRLAGMGTRRLATLAIQCAAIGDGAIILVDEIEQGLEPHRILGAIAHLKAAQAQANADGRAVGQVLMTTHSDVALSEITPSSLHVVRSYAAQGVRILKPPSGSDFHRILKKSPRALFARRVLVCEGETELGLMLGIRELYPSRHAGVPIEQRGVAIVDGCGTEVPFLAAGFGALGYHTALYRDSDVPLETSQARLLAEKSVEVITYASAINTEQALFRAIKNDEDMDFILQVARDVKGFNAINDQLAKALPELTGVNFADPFQTWNQFDEVANDDFIERLAVLARKNSWFKNRHVARSLASRVDTIVRLNPLNNLAPVLARLESWMYG</sequence>
<dbReference type="EMBL" id="LR824641">
    <property type="protein sequence ID" value="CAD0323752.1"/>
    <property type="molecule type" value="Genomic_DNA"/>
</dbReference>
<accession>A0A8E4DUX1</accession>
<evidence type="ECO:0000313" key="4">
    <source>
        <dbReference type="EMBL" id="CAD1790756.1"/>
    </source>
</evidence>
<dbReference type="RefSeq" id="WP_119132201.1">
    <property type="nucleotide sequence ID" value="NZ_LR861803.1"/>
</dbReference>
<dbReference type="Proteomes" id="UP000515493">
    <property type="component" value="Chromosome"/>
</dbReference>
<feature type="domain" description="OLD protein-like TOPRIM" evidence="2">
    <location>
        <begin position="364"/>
        <end position="433"/>
    </location>
</feature>
<dbReference type="InterPro" id="IPR003959">
    <property type="entry name" value="ATPase_AAA_core"/>
</dbReference>
<evidence type="ECO:0000313" key="5">
    <source>
        <dbReference type="Proteomes" id="UP000515493"/>
    </source>
</evidence>
<evidence type="ECO:0000313" key="3">
    <source>
        <dbReference type="EMBL" id="CAD0323752.1"/>
    </source>
</evidence>
<dbReference type="AlphaFoldDB" id="A0A8E4DUX1"/>
<name>A0A8E4DUX1_9XANT</name>
<dbReference type="InterPro" id="IPR034139">
    <property type="entry name" value="TOPRIM_OLD"/>
</dbReference>
<organism evidence="3">
    <name type="scientific">Xanthomonas euroxanthea</name>
    <dbReference type="NCBI Taxonomy" id="2259622"/>
    <lineage>
        <taxon>Bacteria</taxon>
        <taxon>Pseudomonadati</taxon>
        <taxon>Pseudomonadota</taxon>
        <taxon>Gammaproteobacteria</taxon>
        <taxon>Lysobacterales</taxon>
        <taxon>Lysobacteraceae</taxon>
        <taxon>Xanthomonas</taxon>
    </lineage>
</organism>
<dbReference type="EMBL" id="LR861803">
    <property type="protein sequence ID" value="CAD1790756.1"/>
    <property type="molecule type" value="Genomic_DNA"/>
</dbReference>
<dbReference type="PANTHER" id="PTHR32182:SF22">
    <property type="entry name" value="ATP-DEPENDENT ENDONUCLEASE, OLD FAMILY-RELATED"/>
    <property type="match status" value="1"/>
</dbReference>
<dbReference type="Pfam" id="PF13304">
    <property type="entry name" value="AAA_21"/>
    <property type="match status" value="1"/>
</dbReference>
<dbReference type="GeneID" id="79389055"/>
<gene>
    <name evidence="3" type="ORF">XSP_001736</name>
</gene>
<dbReference type="GO" id="GO:0005524">
    <property type="term" value="F:ATP binding"/>
    <property type="evidence" value="ECO:0007669"/>
    <property type="project" value="InterPro"/>
</dbReference>
<dbReference type="InterPro" id="IPR027417">
    <property type="entry name" value="P-loop_NTPase"/>
</dbReference>
<dbReference type="Gene3D" id="3.40.50.300">
    <property type="entry name" value="P-loop containing nucleotide triphosphate hydrolases"/>
    <property type="match status" value="1"/>
</dbReference>
<reference evidence="3 5" key="1">
    <citation type="submission" date="2020-07" db="EMBL/GenBank/DDBJ databases">
        <authorList>
            <person name="Teixeira M."/>
        </authorList>
    </citation>
    <scope>NUCLEOTIDE SEQUENCE</scope>
    <source>
        <strain evidence="4">1</strain>
        <strain evidence="3">Xanthomonas sp. CPBF 367</strain>
    </source>
</reference>
<dbReference type="KEGG" id="xeu:XSP_001736"/>
<protein>
    <submittedName>
        <fullName evidence="3">AAA family ATPase</fullName>
    </submittedName>
</protein>
<dbReference type="GO" id="GO:0016887">
    <property type="term" value="F:ATP hydrolysis activity"/>
    <property type="evidence" value="ECO:0007669"/>
    <property type="project" value="InterPro"/>
</dbReference>
<dbReference type="GO" id="GO:0006302">
    <property type="term" value="P:double-strand break repair"/>
    <property type="evidence" value="ECO:0007669"/>
    <property type="project" value="TreeGrafter"/>
</dbReference>
<proteinExistence type="predicted"/>
<dbReference type="SUPFAM" id="SSF52540">
    <property type="entry name" value="P-loop containing nucleoside triphosphate hydrolases"/>
    <property type="match status" value="1"/>
</dbReference>
<dbReference type="PANTHER" id="PTHR32182">
    <property type="entry name" value="DNA REPLICATION AND REPAIR PROTEIN RECF"/>
    <property type="match status" value="1"/>
</dbReference>